<comment type="caution">
    <text evidence="3">The sequence shown here is derived from an EMBL/GenBank/DDBJ whole genome shotgun (WGS) entry which is preliminary data.</text>
</comment>
<evidence type="ECO:0000259" key="2">
    <source>
        <dbReference type="Pfam" id="PF17396"/>
    </source>
</evidence>
<proteinExistence type="predicted"/>
<dbReference type="PANTHER" id="PTHR40690">
    <property type="entry name" value="GLL3100 PROTEIN"/>
    <property type="match status" value="1"/>
</dbReference>
<dbReference type="AlphaFoldDB" id="A0A8J7ADS3"/>
<evidence type="ECO:0000313" key="3">
    <source>
        <dbReference type="EMBL" id="MBE9077654.1"/>
    </source>
</evidence>
<dbReference type="RefSeq" id="WP_193906646.1">
    <property type="nucleotide sequence ID" value="NZ_JADEXG010000019.1"/>
</dbReference>
<sequence length="354" mass="37466">MQTPKLTPDLRIAILLHHGLTGAKGKTGISLLRYSENPIVAVIDESAEGQSVPELTGIQRQVPIVDSVRAALAYQPDVLAIGLAPSGGILPEPWYAEVEQAVSAGLSVMNGLHTRMAQEPALADQVGESQWIWDIRQEPPGLSVGSGRARQLACRRVLTVGTDMAVGKMSASIELDRASRRSGLRSKLIATGQTGLMLGADGISLDAIRVDFASGAVEQLMLNHGADHDVLYVEGQGSLMNPASTATLPLLRGCQPTHLVLVHKANLSHIQHFPEFKIPPLDQVIQVYEALASAAGTFDLAPVAGIALNTFGLSEAEAQTAIQSICESTGRPCADVVRFGAEPLLEAIFSVGDR</sequence>
<name>A0A8J7ADS3_9CYAN</name>
<accession>A0A8J7ADS3</accession>
<dbReference type="InterPro" id="IPR011669">
    <property type="entry name" value="DgcN-like"/>
</dbReference>
<dbReference type="Proteomes" id="UP000636505">
    <property type="component" value="Unassembled WGS sequence"/>
</dbReference>
<evidence type="ECO:0000259" key="1">
    <source>
        <dbReference type="Pfam" id="PF07755"/>
    </source>
</evidence>
<dbReference type="InterPro" id="IPR035086">
    <property type="entry name" value="DgcN-like_C"/>
</dbReference>
<dbReference type="Pfam" id="PF17396">
    <property type="entry name" value="DUF1611_N"/>
    <property type="match status" value="1"/>
</dbReference>
<gene>
    <name evidence="3" type="ORF">IQ241_10150</name>
</gene>
<keyword evidence="4" id="KW-1185">Reference proteome</keyword>
<organism evidence="3 4">
    <name type="scientific">Vasconcelosia minhoensis LEGE 07310</name>
    <dbReference type="NCBI Taxonomy" id="915328"/>
    <lineage>
        <taxon>Bacteria</taxon>
        <taxon>Bacillati</taxon>
        <taxon>Cyanobacteriota</taxon>
        <taxon>Cyanophyceae</taxon>
        <taxon>Nodosilineales</taxon>
        <taxon>Cymatolegaceae</taxon>
        <taxon>Vasconcelosia</taxon>
        <taxon>Vasconcelosia minhoensis</taxon>
    </lineage>
</organism>
<protein>
    <submittedName>
        <fullName evidence="3">DUF1611 domain-containing protein</fullName>
    </submittedName>
</protein>
<evidence type="ECO:0000313" key="4">
    <source>
        <dbReference type="Proteomes" id="UP000636505"/>
    </source>
</evidence>
<dbReference type="InterPro" id="IPR027417">
    <property type="entry name" value="P-loop_NTPase"/>
</dbReference>
<feature type="domain" description="D-glutamate N-acetyltransferase-like C-terminal" evidence="1">
    <location>
        <begin position="144"/>
        <end position="345"/>
    </location>
</feature>
<dbReference type="Gene3D" id="3.40.50.300">
    <property type="entry name" value="P-loop containing nucleotide triphosphate hydrolases"/>
    <property type="match status" value="1"/>
</dbReference>
<reference evidence="3" key="1">
    <citation type="submission" date="2020-10" db="EMBL/GenBank/DDBJ databases">
        <authorList>
            <person name="Castelo-Branco R."/>
            <person name="Eusebio N."/>
            <person name="Adriana R."/>
            <person name="Vieira A."/>
            <person name="Brugerolle De Fraissinette N."/>
            <person name="Rezende De Castro R."/>
            <person name="Schneider M.P."/>
            <person name="Vasconcelos V."/>
            <person name="Leao P.N."/>
        </authorList>
    </citation>
    <scope>NUCLEOTIDE SEQUENCE</scope>
    <source>
        <strain evidence="3">LEGE 07310</strain>
    </source>
</reference>
<dbReference type="SUPFAM" id="SSF52540">
    <property type="entry name" value="P-loop containing nucleoside triphosphate hydrolases"/>
    <property type="match status" value="1"/>
</dbReference>
<dbReference type="PIRSF" id="PIRSF026760">
    <property type="entry name" value="UCP026760"/>
    <property type="match status" value="1"/>
</dbReference>
<dbReference type="Pfam" id="PF07755">
    <property type="entry name" value="DUF1611"/>
    <property type="match status" value="1"/>
</dbReference>
<dbReference type="PANTHER" id="PTHR40690:SF1">
    <property type="entry name" value="DUF1611 DOMAIN-CONTAINING PROTEIN"/>
    <property type="match status" value="1"/>
</dbReference>
<dbReference type="EMBL" id="JADEXG010000019">
    <property type="protein sequence ID" value="MBE9077654.1"/>
    <property type="molecule type" value="Genomic_DNA"/>
</dbReference>
<feature type="domain" description="D-glutamate N-acetyltransferase-like N-terminal" evidence="2">
    <location>
        <begin position="47"/>
        <end position="137"/>
    </location>
</feature>
<dbReference type="Gene3D" id="3.40.50.720">
    <property type="entry name" value="NAD(P)-binding Rossmann-like Domain"/>
    <property type="match status" value="1"/>
</dbReference>
<dbReference type="InterPro" id="IPR035402">
    <property type="entry name" value="DgcN-like_N"/>
</dbReference>